<gene>
    <name evidence="3" type="ORF">IAI60_04510</name>
</gene>
<feature type="domain" description="Hemerythrin-like" evidence="2">
    <location>
        <begin position="27"/>
        <end position="157"/>
    </location>
</feature>
<keyword evidence="4" id="KW-1185">Reference proteome</keyword>
<dbReference type="Gene3D" id="1.20.120.520">
    <property type="entry name" value="nmb1532 protein domain like"/>
    <property type="match status" value="1"/>
</dbReference>
<reference evidence="3 4" key="1">
    <citation type="submission" date="2020-09" db="EMBL/GenBank/DDBJ databases">
        <title>Roseomonas.</title>
        <authorList>
            <person name="Zhu W."/>
        </authorList>
    </citation>
    <scope>NUCLEOTIDE SEQUENCE [LARGE SCALE GENOMIC DNA]</scope>
    <source>
        <strain evidence="3 4">1311</strain>
    </source>
</reference>
<accession>A0ABS3K8R8</accession>
<feature type="coiled-coil region" evidence="1">
    <location>
        <begin position="20"/>
        <end position="47"/>
    </location>
</feature>
<comment type="caution">
    <text evidence="3">The sequence shown here is derived from an EMBL/GenBank/DDBJ whole genome shotgun (WGS) entry which is preliminary data.</text>
</comment>
<keyword evidence="1" id="KW-0175">Coiled coil</keyword>
<evidence type="ECO:0000313" key="4">
    <source>
        <dbReference type="Proteomes" id="UP001518990"/>
    </source>
</evidence>
<dbReference type="InterPro" id="IPR012312">
    <property type="entry name" value="Hemerythrin-like"/>
</dbReference>
<dbReference type="RefSeq" id="WP_207445450.1">
    <property type="nucleotide sequence ID" value="NZ_CP061091.1"/>
</dbReference>
<evidence type="ECO:0000259" key="2">
    <source>
        <dbReference type="Pfam" id="PF01814"/>
    </source>
</evidence>
<dbReference type="EMBL" id="JACTNF010000003">
    <property type="protein sequence ID" value="MBO1073861.1"/>
    <property type="molecule type" value="Genomic_DNA"/>
</dbReference>
<protein>
    <submittedName>
        <fullName evidence="3">Hemerythrin domain-containing protein</fullName>
    </submittedName>
</protein>
<organism evidence="3 4">
    <name type="scientific">Roseomonas marmotae</name>
    <dbReference type="NCBI Taxonomy" id="2768161"/>
    <lineage>
        <taxon>Bacteria</taxon>
        <taxon>Pseudomonadati</taxon>
        <taxon>Pseudomonadota</taxon>
        <taxon>Alphaproteobacteria</taxon>
        <taxon>Acetobacterales</taxon>
        <taxon>Roseomonadaceae</taxon>
        <taxon>Roseomonas</taxon>
    </lineage>
</organism>
<proteinExistence type="predicted"/>
<name>A0ABS3K8R8_9PROT</name>
<sequence length="183" mass="20789">MMVETAQQEGRVLRLCDGWRDEFEQRVRVLAEEHAALRNLCDRLERIADDLPRQPAAEERQAVIRDLQSLMGRHQQREDAFLSSLLRGQGSTPLERGLLARIRWHHAQDEMHARDLSCALQAARPEGFPIGAEAMGYMLRCFFDGCRRAMAFEELAILVLARQRLSGRAAGILIQSLGSLQEP</sequence>
<dbReference type="Proteomes" id="UP001518990">
    <property type="component" value="Unassembled WGS sequence"/>
</dbReference>
<dbReference type="Pfam" id="PF01814">
    <property type="entry name" value="Hemerythrin"/>
    <property type="match status" value="1"/>
</dbReference>
<evidence type="ECO:0000313" key="3">
    <source>
        <dbReference type="EMBL" id="MBO1073861.1"/>
    </source>
</evidence>
<evidence type="ECO:0000256" key="1">
    <source>
        <dbReference type="SAM" id="Coils"/>
    </source>
</evidence>